<dbReference type="InterPro" id="IPR003607">
    <property type="entry name" value="HD/PDEase_dom"/>
</dbReference>
<dbReference type="SMART" id="SM00471">
    <property type="entry name" value="HDc"/>
    <property type="match status" value="1"/>
</dbReference>
<evidence type="ECO:0000256" key="2">
    <source>
        <dbReference type="ARBA" id="ARBA00022475"/>
    </source>
</evidence>
<dbReference type="AlphaFoldDB" id="A0A160ILJ4"/>
<protein>
    <submittedName>
        <fullName evidence="4">Uncharacterized protein</fullName>
    </submittedName>
</protein>
<comment type="subcellular location">
    <subcellularLocation>
        <location evidence="1">Cell membrane</location>
    </subcellularLocation>
</comment>
<keyword evidence="5" id="KW-1185">Reference proteome</keyword>
<name>A0A160ILJ4_9BACL</name>
<reference evidence="4 5" key="1">
    <citation type="submission" date="2016-04" db="EMBL/GenBank/DDBJ databases">
        <title>Complete genome sequence of Fictibacillus phosphorivorans G25-29, a strain toxic to nematodes.</title>
        <authorList>
            <person name="Zheng Z."/>
        </authorList>
    </citation>
    <scope>NUCLEOTIDE SEQUENCE [LARGE SCALE GENOMIC DNA]</scope>
    <source>
        <strain evidence="4 5">G25-29</strain>
    </source>
</reference>
<dbReference type="CDD" id="cd00077">
    <property type="entry name" value="HDc"/>
    <property type="match status" value="1"/>
</dbReference>
<dbReference type="InterPro" id="IPR006674">
    <property type="entry name" value="HD_domain"/>
</dbReference>
<keyword evidence="2" id="KW-1003">Cell membrane</keyword>
<dbReference type="PANTHER" id="PTHR43155:SF2">
    <property type="entry name" value="CYCLIC DI-GMP PHOSPHODIESTERASE PA4108"/>
    <property type="match status" value="1"/>
</dbReference>
<dbReference type="OrthoDB" id="9759601at2"/>
<dbReference type="STRING" id="1221500.ABE65_006460"/>
<dbReference type="PANTHER" id="PTHR43155">
    <property type="entry name" value="CYCLIC DI-GMP PHOSPHODIESTERASE PA4108-RELATED"/>
    <property type="match status" value="1"/>
</dbReference>
<dbReference type="GO" id="GO:0005886">
    <property type="term" value="C:plasma membrane"/>
    <property type="evidence" value="ECO:0007669"/>
    <property type="project" value="UniProtKB-SubCell"/>
</dbReference>
<evidence type="ECO:0000313" key="4">
    <source>
        <dbReference type="EMBL" id="ANC76460.1"/>
    </source>
</evidence>
<evidence type="ECO:0000256" key="1">
    <source>
        <dbReference type="ARBA" id="ARBA00004236"/>
    </source>
</evidence>
<dbReference type="GO" id="GO:0007165">
    <property type="term" value="P:signal transduction"/>
    <property type="evidence" value="ECO:0007669"/>
    <property type="project" value="InterPro"/>
</dbReference>
<sequence length="498" mass="56223">MKIYENFEKRLLKNYVIGSTAAVLGVGGVFVFTTLRLSTLEFMILCGILLTSCMIMFSLEYVFFRMHTAVFKNYFSKQKPVIQLAEKTYFHAHHFPIRTVKRILGPHLLGLSIPALSLTAIAISLDYLSLPYYYMYLASLGAILVAGMHAIIEFFLTTKAVQPVLRSIQERTLKDHGKILSLATSKHISIQRKIQWSTLFIGTFPLLLFALANQVRLYHLSAPVNGSYWSWAFFILLIGISFAIYGAYLLFKDIQQPMNELQAGMYEVRTGNSNAKVNDLYSDEFSKLIKGFNHMAQAIQSREHENKQLLESFFATMAATLDARDPYTAGHSLRVADYAMKIGQMAGLPFQQLVQLRKAALLHDIGKIGIPDVVLLKEAKLTSEEFEQIKKHPVIGADILAQVQPFDAMQPLLPGVRYHHERYDGKGYPEQLAGENIPIFGRIIAVADAYDAMTSDRPYRKGMTHEKALAILEEGKGTQWDPYLAQLFIEEMSLKSIS</sequence>
<evidence type="ECO:0000313" key="5">
    <source>
        <dbReference type="Proteomes" id="UP000076623"/>
    </source>
</evidence>
<gene>
    <name evidence="4" type="ORF">ABE65_006460</name>
</gene>
<organism evidence="4 5">
    <name type="scientific">Fictibacillus phosphorivorans</name>
    <dbReference type="NCBI Taxonomy" id="1221500"/>
    <lineage>
        <taxon>Bacteria</taxon>
        <taxon>Bacillati</taxon>
        <taxon>Bacillota</taxon>
        <taxon>Bacilli</taxon>
        <taxon>Bacillales</taxon>
        <taxon>Fictibacillaceae</taxon>
        <taxon>Fictibacillus</taxon>
    </lineage>
</organism>
<dbReference type="PROSITE" id="PS50885">
    <property type="entry name" value="HAMP"/>
    <property type="match status" value="1"/>
</dbReference>
<keyword evidence="3" id="KW-0472">Membrane</keyword>
<dbReference type="Gene3D" id="6.10.340.10">
    <property type="match status" value="1"/>
</dbReference>
<dbReference type="Gene3D" id="1.10.3210.10">
    <property type="entry name" value="Hypothetical protein af1432"/>
    <property type="match status" value="1"/>
</dbReference>
<dbReference type="Pfam" id="PF13487">
    <property type="entry name" value="HD_5"/>
    <property type="match status" value="1"/>
</dbReference>
<dbReference type="PROSITE" id="PS51831">
    <property type="entry name" value="HD"/>
    <property type="match status" value="1"/>
</dbReference>
<dbReference type="EMBL" id="CP015378">
    <property type="protein sequence ID" value="ANC76460.1"/>
    <property type="molecule type" value="Genomic_DNA"/>
</dbReference>
<dbReference type="InterPro" id="IPR037522">
    <property type="entry name" value="HD_GYP_dom"/>
</dbReference>
<dbReference type="PROSITE" id="PS51832">
    <property type="entry name" value="HD_GYP"/>
    <property type="match status" value="1"/>
</dbReference>
<accession>A0A160ILJ4</accession>
<dbReference type="InterPro" id="IPR003660">
    <property type="entry name" value="HAMP_dom"/>
</dbReference>
<dbReference type="SUPFAM" id="SSF109604">
    <property type="entry name" value="HD-domain/PDEase-like"/>
    <property type="match status" value="1"/>
</dbReference>
<dbReference type="KEGG" id="fpn:ABE65_006460"/>
<dbReference type="Proteomes" id="UP000076623">
    <property type="component" value="Chromosome"/>
</dbReference>
<dbReference type="SMART" id="SM00304">
    <property type="entry name" value="HAMP"/>
    <property type="match status" value="1"/>
</dbReference>
<dbReference type="Pfam" id="PF00672">
    <property type="entry name" value="HAMP"/>
    <property type="match status" value="1"/>
</dbReference>
<dbReference type="CDD" id="cd06225">
    <property type="entry name" value="HAMP"/>
    <property type="match status" value="1"/>
</dbReference>
<proteinExistence type="predicted"/>
<evidence type="ECO:0000256" key="3">
    <source>
        <dbReference type="ARBA" id="ARBA00023136"/>
    </source>
</evidence>
<dbReference type="RefSeq" id="WP_066392616.1">
    <property type="nucleotide sequence ID" value="NZ_CP015378.1"/>
</dbReference>